<evidence type="ECO:0008006" key="3">
    <source>
        <dbReference type="Google" id="ProtNLM"/>
    </source>
</evidence>
<dbReference type="STRING" id="649638.Trad_1403"/>
<dbReference type="KEGG" id="tra:Trad_1403"/>
<accession>D7CX17</accession>
<protein>
    <recommendedName>
        <fullName evidence="3">CopG domain protein DNA-binding domain protein</fullName>
    </recommendedName>
</protein>
<organism evidence="1 2">
    <name type="scientific">Truepera radiovictrix (strain DSM 17093 / CIP 108686 / LMG 22925 / RQ-24)</name>
    <dbReference type="NCBI Taxonomy" id="649638"/>
    <lineage>
        <taxon>Bacteria</taxon>
        <taxon>Thermotogati</taxon>
        <taxon>Deinococcota</taxon>
        <taxon>Deinococci</taxon>
        <taxon>Trueperales</taxon>
        <taxon>Trueperaceae</taxon>
        <taxon>Truepera</taxon>
    </lineage>
</organism>
<sequence>MRTTLTLDDDVEKRLRRLQKERGESFKSLVNRALREGLVALEQPRATDAFRTQTVSLGRALVNLDSVADALEVAEGAHHG</sequence>
<evidence type="ECO:0000313" key="1">
    <source>
        <dbReference type="EMBL" id="ADI14525.1"/>
    </source>
</evidence>
<dbReference type="OrthoDB" id="9813767at2"/>
<keyword evidence="2" id="KW-1185">Reference proteome</keyword>
<reference evidence="1 2" key="2">
    <citation type="journal article" date="2011" name="Stand. Genomic Sci.">
        <title>Complete genome sequence of Truepera radiovictrix type strain (RQ-24).</title>
        <authorList>
            <person name="Ivanova N."/>
            <person name="Rohde C."/>
            <person name="Munk C."/>
            <person name="Nolan M."/>
            <person name="Lucas S."/>
            <person name="Del Rio T.G."/>
            <person name="Tice H."/>
            <person name="Deshpande S."/>
            <person name="Cheng J.F."/>
            <person name="Tapia R."/>
            <person name="Han C."/>
            <person name="Goodwin L."/>
            <person name="Pitluck S."/>
            <person name="Liolios K."/>
            <person name="Mavromatis K."/>
            <person name="Mikhailova N."/>
            <person name="Pati A."/>
            <person name="Chen A."/>
            <person name="Palaniappan K."/>
            <person name="Land M."/>
            <person name="Hauser L."/>
            <person name="Chang Y.J."/>
            <person name="Jeffries C.D."/>
            <person name="Brambilla E."/>
            <person name="Rohde M."/>
            <person name="Goker M."/>
            <person name="Tindall B.J."/>
            <person name="Woyke T."/>
            <person name="Bristow J."/>
            <person name="Eisen J.A."/>
            <person name="Markowitz V."/>
            <person name="Hugenholtz P."/>
            <person name="Kyrpides N.C."/>
            <person name="Klenk H.P."/>
            <person name="Lapidus A."/>
        </authorList>
    </citation>
    <scope>NUCLEOTIDE SEQUENCE [LARGE SCALE GENOMIC DNA]</scope>
    <source>
        <strain evidence="2">DSM 17093 / CIP 108686 / LMG 22925 / RQ-24</strain>
    </source>
</reference>
<name>D7CX17_TRURR</name>
<dbReference type="CDD" id="cd21631">
    <property type="entry name" value="RHH_CopG_NikR-like"/>
    <property type="match status" value="1"/>
</dbReference>
<dbReference type="EMBL" id="CP002049">
    <property type="protein sequence ID" value="ADI14525.1"/>
    <property type="molecule type" value="Genomic_DNA"/>
</dbReference>
<proteinExistence type="predicted"/>
<dbReference type="HOGENOM" id="CLU_186850_2_0_0"/>
<dbReference type="eggNOG" id="ENOG5033GPM">
    <property type="taxonomic scope" value="Bacteria"/>
</dbReference>
<evidence type="ECO:0000313" key="2">
    <source>
        <dbReference type="Proteomes" id="UP000000379"/>
    </source>
</evidence>
<dbReference type="AlphaFoldDB" id="D7CX17"/>
<dbReference type="Proteomes" id="UP000000379">
    <property type="component" value="Chromosome"/>
</dbReference>
<gene>
    <name evidence="1" type="ordered locus">Trad_1403</name>
</gene>
<reference evidence="2" key="1">
    <citation type="submission" date="2010-05" db="EMBL/GenBank/DDBJ databases">
        <title>The complete genome of Truepera radiovictris DSM 17093.</title>
        <authorList>
            <consortium name="US DOE Joint Genome Institute (JGI-PGF)"/>
            <person name="Lucas S."/>
            <person name="Copeland A."/>
            <person name="Lapidus A."/>
            <person name="Glavina del Rio T."/>
            <person name="Dalin E."/>
            <person name="Tice H."/>
            <person name="Bruce D."/>
            <person name="Goodwin L."/>
            <person name="Pitluck S."/>
            <person name="Kyrpides N."/>
            <person name="Mavromatis K."/>
            <person name="Ovchinnikova G."/>
            <person name="Munk A.C."/>
            <person name="Detter J.C."/>
            <person name="Han C."/>
            <person name="Tapia R."/>
            <person name="Land M."/>
            <person name="Hauser L."/>
            <person name="Markowitz V."/>
            <person name="Cheng J.-F."/>
            <person name="Hugenholtz P."/>
            <person name="Woyke T."/>
            <person name="Wu D."/>
            <person name="Tindall B."/>
            <person name="Pomrenke H.G."/>
            <person name="Brambilla E."/>
            <person name="Klenk H.-P."/>
            <person name="Eisen J.A."/>
        </authorList>
    </citation>
    <scope>NUCLEOTIDE SEQUENCE [LARGE SCALE GENOMIC DNA]</scope>
    <source>
        <strain evidence="2">DSM 17093 / CIP 108686 / LMG 22925 / RQ-24</strain>
    </source>
</reference>